<feature type="transmembrane region" description="Helical" evidence="13">
    <location>
        <begin position="139"/>
        <end position="161"/>
    </location>
</feature>
<feature type="transmembrane region" description="Helical" evidence="13">
    <location>
        <begin position="208"/>
        <end position="232"/>
    </location>
</feature>
<comment type="cofactor">
    <cofactor evidence="1">
        <name>Zn(2+)</name>
        <dbReference type="ChEBI" id="CHEBI:29105"/>
    </cofactor>
</comment>
<dbReference type="PANTHER" id="PTHR35864">
    <property type="entry name" value="ZINC METALLOPROTEASE MJ0611-RELATED"/>
    <property type="match status" value="1"/>
</dbReference>
<proteinExistence type="inferred from homology"/>
<protein>
    <submittedName>
        <fullName evidence="15">Site-2 protease family protein</fullName>
    </submittedName>
</protein>
<keyword evidence="6 13" id="KW-0812">Transmembrane</keyword>
<dbReference type="GO" id="GO:0005886">
    <property type="term" value="C:plasma membrane"/>
    <property type="evidence" value="ECO:0007669"/>
    <property type="project" value="UniProtKB-SubCell"/>
</dbReference>
<dbReference type="InterPro" id="IPR052348">
    <property type="entry name" value="Metallopeptidase_M50B"/>
</dbReference>
<evidence type="ECO:0000256" key="9">
    <source>
        <dbReference type="ARBA" id="ARBA00022833"/>
    </source>
</evidence>
<dbReference type="GO" id="GO:0006508">
    <property type="term" value="P:proteolysis"/>
    <property type="evidence" value="ECO:0007669"/>
    <property type="project" value="UniProtKB-KW"/>
</dbReference>
<evidence type="ECO:0000256" key="13">
    <source>
        <dbReference type="SAM" id="Phobius"/>
    </source>
</evidence>
<comment type="similarity">
    <text evidence="3">Belongs to the peptidase M50B family.</text>
</comment>
<dbReference type="AlphaFoldDB" id="A0A8J6T6H1"/>
<evidence type="ECO:0000256" key="11">
    <source>
        <dbReference type="ARBA" id="ARBA00023049"/>
    </source>
</evidence>
<evidence type="ECO:0000256" key="5">
    <source>
        <dbReference type="ARBA" id="ARBA00022670"/>
    </source>
</evidence>
<dbReference type="Pfam" id="PF02163">
    <property type="entry name" value="Peptidase_M50"/>
    <property type="match status" value="1"/>
</dbReference>
<feature type="transmembrane region" description="Helical" evidence="13">
    <location>
        <begin position="96"/>
        <end position="119"/>
    </location>
</feature>
<dbReference type="GO" id="GO:0008237">
    <property type="term" value="F:metallopeptidase activity"/>
    <property type="evidence" value="ECO:0007669"/>
    <property type="project" value="UniProtKB-KW"/>
</dbReference>
<evidence type="ECO:0000256" key="7">
    <source>
        <dbReference type="ARBA" id="ARBA00022723"/>
    </source>
</evidence>
<evidence type="ECO:0000256" key="2">
    <source>
        <dbReference type="ARBA" id="ARBA00004651"/>
    </source>
</evidence>
<evidence type="ECO:0000256" key="10">
    <source>
        <dbReference type="ARBA" id="ARBA00022989"/>
    </source>
</evidence>
<name>A0A8J6T6H1_9BACT</name>
<feature type="transmembrane region" description="Helical" evidence="13">
    <location>
        <begin position="182"/>
        <end position="202"/>
    </location>
</feature>
<evidence type="ECO:0000256" key="6">
    <source>
        <dbReference type="ARBA" id="ARBA00022692"/>
    </source>
</evidence>
<comment type="caution">
    <text evidence="15">The sequence shown here is derived from an EMBL/GenBank/DDBJ whole genome shotgun (WGS) entry which is preliminary data.</text>
</comment>
<evidence type="ECO:0000256" key="8">
    <source>
        <dbReference type="ARBA" id="ARBA00022801"/>
    </source>
</evidence>
<keyword evidence="7" id="KW-0479">Metal-binding</keyword>
<dbReference type="CDD" id="cd06158">
    <property type="entry name" value="S2P-M50_like_1"/>
    <property type="match status" value="1"/>
</dbReference>
<feature type="transmembrane region" description="Helical" evidence="13">
    <location>
        <begin position="53"/>
        <end position="75"/>
    </location>
</feature>
<reference evidence="15 16" key="1">
    <citation type="submission" date="2020-08" db="EMBL/GenBank/DDBJ databases">
        <title>Bridging the membrane lipid divide: bacteria of the FCB group superphylum have the potential to synthesize archaeal ether lipids.</title>
        <authorList>
            <person name="Villanueva L."/>
            <person name="Von Meijenfeldt F.A.B."/>
            <person name="Westbye A.B."/>
            <person name="Yadav S."/>
            <person name="Hopmans E.C."/>
            <person name="Dutilh B.E."/>
            <person name="Sinninghe Damste J.S."/>
        </authorList>
    </citation>
    <scope>NUCLEOTIDE SEQUENCE [LARGE SCALE GENOMIC DNA]</scope>
    <source>
        <strain evidence="15">NIOZ-UU82</strain>
    </source>
</reference>
<evidence type="ECO:0000313" key="16">
    <source>
        <dbReference type="Proteomes" id="UP000603545"/>
    </source>
</evidence>
<gene>
    <name evidence="15" type="ORF">H8E80_03330</name>
</gene>
<keyword evidence="12 13" id="KW-0472">Membrane</keyword>
<evidence type="ECO:0000256" key="4">
    <source>
        <dbReference type="ARBA" id="ARBA00022475"/>
    </source>
</evidence>
<evidence type="ECO:0000313" key="15">
    <source>
        <dbReference type="EMBL" id="MBC8199062.1"/>
    </source>
</evidence>
<keyword evidence="4" id="KW-1003">Cell membrane</keyword>
<comment type="subcellular location">
    <subcellularLocation>
        <location evidence="2">Cell membrane</location>
        <topology evidence="2">Multi-pass membrane protein</topology>
    </subcellularLocation>
</comment>
<dbReference type="InterPro" id="IPR044537">
    <property type="entry name" value="Rip2-like"/>
</dbReference>
<keyword evidence="9" id="KW-0862">Zinc</keyword>
<sequence>MFQNFDLNQLIIKIATLLFAVTIHEVAHGYVAYRMGDNTALLAGRLTLNPIKHLDFVGSFLMPAILALSSSPFIFGYAKPVPVNFARLRNYRRGTIYVASAGVLANLALAIICGVLFRILQSLELFQYNNFFRPFITELFLLLGYSVMINIVLAVFNMLPVPPLDGSRVLAMFLPMRLRRQFARLESFGIIIIMFLLISNSLRSLFAFIPQLMNLLLGSDGLHLFLVLIGAFR</sequence>
<dbReference type="Proteomes" id="UP000603545">
    <property type="component" value="Unassembled WGS sequence"/>
</dbReference>
<keyword evidence="10 13" id="KW-1133">Transmembrane helix</keyword>
<feature type="domain" description="Peptidase M50" evidence="14">
    <location>
        <begin position="14"/>
        <end position="197"/>
    </location>
</feature>
<evidence type="ECO:0000256" key="3">
    <source>
        <dbReference type="ARBA" id="ARBA00007931"/>
    </source>
</evidence>
<keyword evidence="11" id="KW-0482">Metalloprotease</keyword>
<keyword evidence="8" id="KW-0378">Hydrolase</keyword>
<evidence type="ECO:0000256" key="1">
    <source>
        <dbReference type="ARBA" id="ARBA00001947"/>
    </source>
</evidence>
<organism evidence="15 16">
    <name type="scientific">Candidatus Desulfaltia bathyphila</name>
    <dbReference type="NCBI Taxonomy" id="2841697"/>
    <lineage>
        <taxon>Bacteria</taxon>
        <taxon>Pseudomonadati</taxon>
        <taxon>Thermodesulfobacteriota</taxon>
        <taxon>Desulfobacteria</taxon>
        <taxon>Desulfobacterales</taxon>
        <taxon>Desulfobacterales incertae sedis</taxon>
        <taxon>Candidatus Desulfaltia</taxon>
    </lineage>
</organism>
<feature type="transmembrane region" description="Helical" evidence="13">
    <location>
        <begin position="12"/>
        <end position="33"/>
    </location>
</feature>
<dbReference type="InterPro" id="IPR008915">
    <property type="entry name" value="Peptidase_M50"/>
</dbReference>
<evidence type="ECO:0000259" key="14">
    <source>
        <dbReference type="Pfam" id="PF02163"/>
    </source>
</evidence>
<keyword evidence="5 15" id="KW-0645">Protease</keyword>
<dbReference type="EMBL" id="JACNLL010000035">
    <property type="protein sequence ID" value="MBC8199062.1"/>
    <property type="molecule type" value="Genomic_DNA"/>
</dbReference>
<accession>A0A8J6T6H1</accession>
<dbReference type="GO" id="GO:0046872">
    <property type="term" value="F:metal ion binding"/>
    <property type="evidence" value="ECO:0007669"/>
    <property type="project" value="UniProtKB-KW"/>
</dbReference>
<dbReference type="PANTHER" id="PTHR35864:SF1">
    <property type="entry name" value="ZINC METALLOPROTEASE YWHC-RELATED"/>
    <property type="match status" value="1"/>
</dbReference>
<evidence type="ECO:0000256" key="12">
    <source>
        <dbReference type="ARBA" id="ARBA00023136"/>
    </source>
</evidence>